<keyword evidence="2" id="KW-1185">Reference proteome</keyword>
<organism evidence="1 2">
    <name type="scientific">Daphnia magna</name>
    <dbReference type="NCBI Taxonomy" id="35525"/>
    <lineage>
        <taxon>Eukaryota</taxon>
        <taxon>Metazoa</taxon>
        <taxon>Ecdysozoa</taxon>
        <taxon>Arthropoda</taxon>
        <taxon>Crustacea</taxon>
        <taxon>Branchiopoda</taxon>
        <taxon>Diplostraca</taxon>
        <taxon>Cladocera</taxon>
        <taxon>Anomopoda</taxon>
        <taxon>Daphniidae</taxon>
        <taxon>Daphnia</taxon>
    </lineage>
</organism>
<evidence type="ECO:0000313" key="1">
    <source>
        <dbReference type="EMBL" id="KAK4003374.1"/>
    </source>
</evidence>
<dbReference type="EMBL" id="JAOYFB010000001">
    <property type="protein sequence ID" value="KAK4003374.1"/>
    <property type="molecule type" value="Genomic_DNA"/>
</dbReference>
<accession>A0ABQ9YRX9</accession>
<gene>
    <name evidence="1" type="ORF">OUZ56_005141</name>
</gene>
<evidence type="ECO:0000313" key="2">
    <source>
        <dbReference type="Proteomes" id="UP001234178"/>
    </source>
</evidence>
<comment type="caution">
    <text evidence="1">The sequence shown here is derived from an EMBL/GenBank/DDBJ whole genome shotgun (WGS) entry which is preliminary data.</text>
</comment>
<dbReference type="Proteomes" id="UP001234178">
    <property type="component" value="Unassembled WGS sequence"/>
</dbReference>
<sequence length="95" mass="10844">MLYLKYEKTCNEKYSKPRLLNEVPRIFGGGVSVHSRISSSHHRRGESLLQFYASGLNYYIQWAMVQYLSAALQCAKKRQWKKSACGADLHSGGLM</sequence>
<protein>
    <submittedName>
        <fullName evidence="1">Uncharacterized protein</fullName>
    </submittedName>
</protein>
<name>A0ABQ9YRX9_9CRUS</name>
<reference evidence="1 2" key="1">
    <citation type="journal article" date="2023" name="Nucleic Acids Res.">
        <title>The hologenome of Daphnia magna reveals possible DNA methylation and microbiome-mediated evolution of the host genome.</title>
        <authorList>
            <person name="Chaturvedi A."/>
            <person name="Li X."/>
            <person name="Dhandapani V."/>
            <person name="Marshall H."/>
            <person name="Kissane S."/>
            <person name="Cuenca-Cambronero M."/>
            <person name="Asole G."/>
            <person name="Calvet F."/>
            <person name="Ruiz-Romero M."/>
            <person name="Marangio P."/>
            <person name="Guigo R."/>
            <person name="Rago D."/>
            <person name="Mirbahai L."/>
            <person name="Eastwood N."/>
            <person name="Colbourne J.K."/>
            <person name="Zhou J."/>
            <person name="Mallon E."/>
            <person name="Orsini L."/>
        </authorList>
    </citation>
    <scope>NUCLEOTIDE SEQUENCE [LARGE SCALE GENOMIC DNA]</scope>
    <source>
        <strain evidence="1">LRV0_1</strain>
    </source>
</reference>
<proteinExistence type="predicted"/>